<dbReference type="PANTHER" id="PTHR24286:SF349">
    <property type="entry name" value="CYTOCHROME P450 716A1-RELATED"/>
    <property type="match status" value="1"/>
</dbReference>
<keyword evidence="10 13" id="KW-0503">Monooxygenase</keyword>
<keyword evidence="4 12" id="KW-0349">Heme</keyword>
<gene>
    <name evidence="15" type="ORF">M569_11161</name>
</gene>
<keyword evidence="9 12" id="KW-0408">Iron</keyword>
<proteinExistence type="inferred from homology"/>
<accession>S8CGB9</accession>
<keyword evidence="16" id="KW-1185">Reference proteome</keyword>
<evidence type="ECO:0000256" key="10">
    <source>
        <dbReference type="ARBA" id="ARBA00023033"/>
    </source>
</evidence>
<dbReference type="PRINTS" id="PR00385">
    <property type="entry name" value="P450"/>
</dbReference>
<evidence type="ECO:0000313" key="16">
    <source>
        <dbReference type="Proteomes" id="UP000015453"/>
    </source>
</evidence>
<feature type="binding site" description="axial binding residue" evidence="12">
    <location>
        <position position="425"/>
    </location>
    <ligand>
        <name>heme</name>
        <dbReference type="ChEBI" id="CHEBI:30413"/>
    </ligand>
    <ligandPart>
        <name>Fe</name>
        <dbReference type="ChEBI" id="CHEBI:18248"/>
    </ligandPart>
</feature>
<evidence type="ECO:0000256" key="13">
    <source>
        <dbReference type="RuleBase" id="RU000461"/>
    </source>
</evidence>
<keyword evidence="11 14" id="KW-0472">Membrane</keyword>
<keyword evidence="5 14" id="KW-0812">Transmembrane</keyword>
<evidence type="ECO:0000256" key="12">
    <source>
        <dbReference type="PIRSR" id="PIRSR602401-1"/>
    </source>
</evidence>
<name>S8CGB9_9LAMI</name>
<dbReference type="GO" id="GO:0005506">
    <property type="term" value="F:iron ion binding"/>
    <property type="evidence" value="ECO:0007669"/>
    <property type="project" value="InterPro"/>
</dbReference>
<organism evidence="15 16">
    <name type="scientific">Genlisea aurea</name>
    <dbReference type="NCBI Taxonomy" id="192259"/>
    <lineage>
        <taxon>Eukaryota</taxon>
        <taxon>Viridiplantae</taxon>
        <taxon>Streptophyta</taxon>
        <taxon>Embryophyta</taxon>
        <taxon>Tracheophyta</taxon>
        <taxon>Spermatophyta</taxon>
        <taxon>Magnoliopsida</taxon>
        <taxon>eudicotyledons</taxon>
        <taxon>Gunneridae</taxon>
        <taxon>Pentapetalae</taxon>
        <taxon>asterids</taxon>
        <taxon>lamiids</taxon>
        <taxon>Lamiales</taxon>
        <taxon>Lentibulariaceae</taxon>
        <taxon>Genlisea</taxon>
    </lineage>
</organism>
<dbReference type="SUPFAM" id="SSF48264">
    <property type="entry name" value="Cytochrome P450"/>
    <property type="match status" value="1"/>
</dbReference>
<evidence type="ECO:0000256" key="6">
    <source>
        <dbReference type="ARBA" id="ARBA00022723"/>
    </source>
</evidence>
<sequence length="476" mass="54428">MESWYVTLLTLFLIAISLLHFFVFKSSSSSKGQLPPGTSGWPVLGESIPFLSTTWKGHPHKFFFDRIDRYSSKVFRTNIFGEKAAVFSGAAGNKYLFSHENKTVQSWLMPSFDKIFPSTINIPPRQEGLRLRKLLPGYVKAEALSGYIGIMDEIGNRHFAEFWENKESVVVVPTTKRFTFLIACRLFLSIDDPVAVAEFAKPFNVLNSGLISFPINLPGTAFNRAIKASKQIRNDLALRIRRRREEMLAGNTQVPKDILTHMVSTTDEDGKLMDEMDIACKIVGLLVAGHDTTSTICTFIVKFLAELPHVYEAVYQEHMKILETKKQGEPLKWEDMQKMKYSWNVACEALRLYPPVQGGFREAIDDFNYNGFHIPKGWKIYWSTTSSHRNPEHFPDPEKFEPSRFEGAGPEPYSFIPFGGGPRMCPGKEYSRLEVLIFIHHLVKRYRWEKIIPDEKITINPFPAPVKGLPIRLFPH</sequence>
<evidence type="ECO:0000256" key="3">
    <source>
        <dbReference type="ARBA" id="ARBA00010617"/>
    </source>
</evidence>
<feature type="non-terminal residue" evidence="15">
    <location>
        <position position="476"/>
    </location>
</feature>
<keyword evidence="6 12" id="KW-0479">Metal-binding</keyword>
<evidence type="ECO:0000256" key="7">
    <source>
        <dbReference type="ARBA" id="ARBA00022989"/>
    </source>
</evidence>
<dbReference type="AlphaFoldDB" id="S8CGB9"/>
<dbReference type="InterPro" id="IPR002401">
    <property type="entry name" value="Cyt_P450_E_grp-I"/>
</dbReference>
<dbReference type="InterPro" id="IPR001128">
    <property type="entry name" value="Cyt_P450"/>
</dbReference>
<dbReference type="PANTHER" id="PTHR24286">
    <property type="entry name" value="CYTOCHROME P450 26"/>
    <property type="match status" value="1"/>
</dbReference>
<dbReference type="GO" id="GO:0020037">
    <property type="term" value="F:heme binding"/>
    <property type="evidence" value="ECO:0007669"/>
    <property type="project" value="InterPro"/>
</dbReference>
<evidence type="ECO:0008006" key="17">
    <source>
        <dbReference type="Google" id="ProtNLM"/>
    </source>
</evidence>
<evidence type="ECO:0000256" key="5">
    <source>
        <dbReference type="ARBA" id="ARBA00022692"/>
    </source>
</evidence>
<comment type="subcellular location">
    <subcellularLocation>
        <location evidence="2">Membrane</location>
        <topology evidence="2">Single-pass membrane protein</topology>
    </subcellularLocation>
</comment>
<evidence type="ECO:0000256" key="9">
    <source>
        <dbReference type="ARBA" id="ARBA00023004"/>
    </source>
</evidence>
<comment type="caution">
    <text evidence="15">The sequence shown here is derived from an EMBL/GenBank/DDBJ whole genome shotgun (WGS) entry which is preliminary data.</text>
</comment>
<keyword evidence="8 13" id="KW-0560">Oxidoreductase</keyword>
<evidence type="ECO:0000256" key="2">
    <source>
        <dbReference type="ARBA" id="ARBA00004167"/>
    </source>
</evidence>
<evidence type="ECO:0000256" key="11">
    <source>
        <dbReference type="ARBA" id="ARBA00023136"/>
    </source>
</evidence>
<dbReference type="GO" id="GO:0016125">
    <property type="term" value="P:sterol metabolic process"/>
    <property type="evidence" value="ECO:0007669"/>
    <property type="project" value="TreeGrafter"/>
</dbReference>
<dbReference type="GO" id="GO:0016712">
    <property type="term" value="F:oxidoreductase activity, acting on paired donors, with incorporation or reduction of molecular oxygen, reduced flavin or flavoprotein as one donor, and incorporation of one atom of oxygen"/>
    <property type="evidence" value="ECO:0007669"/>
    <property type="project" value="UniProtKB-ARBA"/>
</dbReference>
<reference evidence="15 16" key="1">
    <citation type="journal article" date="2013" name="BMC Genomics">
        <title>The miniature genome of a carnivorous plant Genlisea aurea contains a low number of genes and short non-coding sequences.</title>
        <authorList>
            <person name="Leushkin E.V."/>
            <person name="Sutormin R.A."/>
            <person name="Nabieva E.R."/>
            <person name="Penin A.A."/>
            <person name="Kondrashov A.S."/>
            <person name="Logacheva M.D."/>
        </authorList>
    </citation>
    <scope>NUCLEOTIDE SEQUENCE [LARGE SCALE GENOMIC DNA]</scope>
</reference>
<dbReference type="GO" id="GO:0016020">
    <property type="term" value="C:membrane"/>
    <property type="evidence" value="ECO:0007669"/>
    <property type="project" value="UniProtKB-SubCell"/>
</dbReference>
<protein>
    <recommendedName>
        <fullName evidence="17">Cytochrome P450</fullName>
    </recommendedName>
</protein>
<dbReference type="InterPro" id="IPR036396">
    <property type="entry name" value="Cyt_P450_sf"/>
</dbReference>
<evidence type="ECO:0000256" key="14">
    <source>
        <dbReference type="SAM" id="Phobius"/>
    </source>
</evidence>
<dbReference type="FunFam" id="1.10.630.10:FF:000022">
    <property type="entry name" value="Taxadiene 5-alpha hydroxylase"/>
    <property type="match status" value="1"/>
</dbReference>
<dbReference type="InterPro" id="IPR017972">
    <property type="entry name" value="Cyt_P450_CS"/>
</dbReference>
<evidence type="ECO:0000256" key="8">
    <source>
        <dbReference type="ARBA" id="ARBA00023002"/>
    </source>
</evidence>
<comment type="similarity">
    <text evidence="3 13">Belongs to the cytochrome P450 family.</text>
</comment>
<dbReference type="PRINTS" id="PR00463">
    <property type="entry name" value="EP450I"/>
</dbReference>
<evidence type="ECO:0000313" key="15">
    <source>
        <dbReference type="EMBL" id="EPS63621.1"/>
    </source>
</evidence>
<dbReference type="PROSITE" id="PS00086">
    <property type="entry name" value="CYTOCHROME_P450"/>
    <property type="match status" value="1"/>
</dbReference>
<evidence type="ECO:0000256" key="1">
    <source>
        <dbReference type="ARBA" id="ARBA00001971"/>
    </source>
</evidence>
<dbReference type="OrthoDB" id="1372046at2759"/>
<dbReference type="Pfam" id="PF00067">
    <property type="entry name" value="p450"/>
    <property type="match status" value="1"/>
</dbReference>
<keyword evidence="7 14" id="KW-1133">Transmembrane helix</keyword>
<dbReference type="EMBL" id="AUSU01005360">
    <property type="protein sequence ID" value="EPS63621.1"/>
    <property type="molecule type" value="Genomic_DNA"/>
</dbReference>
<evidence type="ECO:0000256" key="4">
    <source>
        <dbReference type="ARBA" id="ARBA00022617"/>
    </source>
</evidence>
<dbReference type="Gene3D" id="1.10.630.10">
    <property type="entry name" value="Cytochrome P450"/>
    <property type="match status" value="1"/>
</dbReference>
<dbReference type="Proteomes" id="UP000015453">
    <property type="component" value="Unassembled WGS sequence"/>
</dbReference>
<dbReference type="CDD" id="cd11043">
    <property type="entry name" value="CYP90-like"/>
    <property type="match status" value="1"/>
</dbReference>
<comment type="cofactor">
    <cofactor evidence="1 12">
        <name>heme</name>
        <dbReference type="ChEBI" id="CHEBI:30413"/>
    </cofactor>
</comment>
<feature type="transmembrane region" description="Helical" evidence="14">
    <location>
        <begin position="6"/>
        <end position="24"/>
    </location>
</feature>